<dbReference type="EMBL" id="CAJZBQ010000054">
    <property type="protein sequence ID" value="CAG9332405.1"/>
    <property type="molecule type" value="Genomic_DNA"/>
</dbReference>
<organism evidence="1 2">
    <name type="scientific">Blepharisma stoltei</name>
    <dbReference type="NCBI Taxonomy" id="1481888"/>
    <lineage>
        <taxon>Eukaryota</taxon>
        <taxon>Sar</taxon>
        <taxon>Alveolata</taxon>
        <taxon>Ciliophora</taxon>
        <taxon>Postciliodesmatophora</taxon>
        <taxon>Heterotrichea</taxon>
        <taxon>Heterotrichida</taxon>
        <taxon>Blepharismidae</taxon>
        <taxon>Blepharisma</taxon>
    </lineage>
</organism>
<comment type="caution">
    <text evidence="1">The sequence shown here is derived from an EMBL/GenBank/DDBJ whole genome shotgun (WGS) entry which is preliminary data.</text>
</comment>
<protein>
    <submittedName>
        <fullName evidence="1">Uncharacterized protein</fullName>
    </submittedName>
</protein>
<name>A0AAU9K2G6_9CILI</name>
<proteinExistence type="predicted"/>
<dbReference type="AlphaFoldDB" id="A0AAU9K2G6"/>
<gene>
    <name evidence="1" type="ORF">BSTOLATCC_MIC55851</name>
</gene>
<accession>A0AAU9K2G6</accession>
<dbReference type="Proteomes" id="UP001162131">
    <property type="component" value="Unassembled WGS sequence"/>
</dbReference>
<reference evidence="1" key="1">
    <citation type="submission" date="2021-09" db="EMBL/GenBank/DDBJ databases">
        <authorList>
            <consortium name="AG Swart"/>
            <person name="Singh M."/>
            <person name="Singh A."/>
            <person name="Seah K."/>
            <person name="Emmerich C."/>
        </authorList>
    </citation>
    <scope>NUCLEOTIDE SEQUENCE</scope>
    <source>
        <strain evidence="1">ATCC30299</strain>
    </source>
</reference>
<keyword evidence="2" id="KW-1185">Reference proteome</keyword>
<sequence>MLKRRAKKNSTLRASEEIYLPNLHRSQLRQSLEPIRGRSELQTYDISDVIKSTTQSIPIRLPSRNDFRRTSMPTKREVLTYDNVIIPISMRKKVLKKQLPPLSESISDGSDIASISPQKLTNQTTTEIVYSASNQIKKSINRIKKLIKKNQTET</sequence>
<evidence type="ECO:0000313" key="2">
    <source>
        <dbReference type="Proteomes" id="UP001162131"/>
    </source>
</evidence>
<evidence type="ECO:0000313" key="1">
    <source>
        <dbReference type="EMBL" id="CAG9332405.1"/>
    </source>
</evidence>